<comment type="catalytic activity">
    <reaction evidence="9">
        <text>S-methyl-5'-thioadenosine + phosphate = 5-(methylsulfanyl)-alpha-D-ribose 1-phosphate + adenine</text>
        <dbReference type="Rhea" id="RHEA:11852"/>
        <dbReference type="ChEBI" id="CHEBI:16708"/>
        <dbReference type="ChEBI" id="CHEBI:17509"/>
        <dbReference type="ChEBI" id="CHEBI:43474"/>
        <dbReference type="ChEBI" id="CHEBI:58533"/>
        <dbReference type="EC" id="2.4.2.28"/>
    </reaction>
    <physiologicalReaction direction="left-to-right" evidence="9">
        <dbReference type="Rhea" id="RHEA:11853"/>
    </physiologicalReaction>
</comment>
<name>A0A4R2IEK9_9GAMM</name>
<reference evidence="11 12" key="1">
    <citation type="journal article" date="2015" name="Stand. Genomic Sci.">
        <title>Genomic Encyclopedia of Bacterial and Archaeal Type Strains, Phase III: the genomes of soil and plant-associated and newly described type strains.</title>
        <authorList>
            <person name="Whitman W.B."/>
            <person name="Woyke T."/>
            <person name="Klenk H.P."/>
            <person name="Zhou Y."/>
            <person name="Lilburn T.G."/>
            <person name="Beck B.J."/>
            <person name="De Vos P."/>
            <person name="Vandamme P."/>
            <person name="Eisen J.A."/>
            <person name="Garrity G."/>
            <person name="Hugenholtz P."/>
            <person name="Kyrpides N.C."/>
        </authorList>
    </citation>
    <scope>NUCLEOTIDE SEQUENCE [LARGE SCALE GENOMIC DNA]</scope>
    <source>
        <strain evidence="11 12">A3</strain>
    </source>
</reference>
<evidence type="ECO:0000256" key="1">
    <source>
        <dbReference type="ARBA" id="ARBA00000553"/>
    </source>
</evidence>
<evidence type="ECO:0000256" key="9">
    <source>
        <dbReference type="ARBA" id="ARBA00049893"/>
    </source>
</evidence>
<dbReference type="Proteomes" id="UP000294862">
    <property type="component" value="Unassembled WGS sequence"/>
</dbReference>
<evidence type="ECO:0000313" key="11">
    <source>
        <dbReference type="EMBL" id="TCO42622.1"/>
    </source>
</evidence>
<evidence type="ECO:0000313" key="12">
    <source>
        <dbReference type="Proteomes" id="UP000294862"/>
    </source>
</evidence>
<dbReference type="InterPro" id="IPR003730">
    <property type="entry name" value="Cu_polyphenol_OxRdtase"/>
</dbReference>
<dbReference type="GO" id="GO:0016787">
    <property type="term" value="F:hydrolase activity"/>
    <property type="evidence" value="ECO:0007669"/>
    <property type="project" value="UniProtKB-KW"/>
</dbReference>
<comment type="catalytic activity">
    <reaction evidence="7">
        <text>adenosine + H2O + H(+) = inosine + NH4(+)</text>
        <dbReference type="Rhea" id="RHEA:24408"/>
        <dbReference type="ChEBI" id="CHEBI:15377"/>
        <dbReference type="ChEBI" id="CHEBI:15378"/>
        <dbReference type="ChEBI" id="CHEBI:16335"/>
        <dbReference type="ChEBI" id="CHEBI:17596"/>
        <dbReference type="ChEBI" id="CHEBI:28938"/>
        <dbReference type="EC" id="3.5.4.4"/>
    </reaction>
    <physiologicalReaction direction="left-to-right" evidence="7">
        <dbReference type="Rhea" id="RHEA:24409"/>
    </physiologicalReaction>
</comment>
<keyword evidence="5" id="KW-0378">Hydrolase</keyword>
<evidence type="ECO:0000256" key="8">
    <source>
        <dbReference type="ARBA" id="ARBA00048968"/>
    </source>
</evidence>
<dbReference type="AlphaFoldDB" id="A0A4R2IEK9"/>
<dbReference type="PANTHER" id="PTHR30616">
    <property type="entry name" value="UNCHARACTERIZED PROTEIN YFIH"/>
    <property type="match status" value="1"/>
</dbReference>
<dbReference type="GO" id="GO:0005507">
    <property type="term" value="F:copper ion binding"/>
    <property type="evidence" value="ECO:0007669"/>
    <property type="project" value="TreeGrafter"/>
</dbReference>
<dbReference type="InterPro" id="IPR038371">
    <property type="entry name" value="Cu_polyphenol_OxRdtase_sf"/>
</dbReference>
<evidence type="ECO:0000256" key="3">
    <source>
        <dbReference type="ARBA" id="ARBA00022679"/>
    </source>
</evidence>
<dbReference type="GO" id="GO:0017061">
    <property type="term" value="F:S-methyl-5-thioadenosine phosphorylase activity"/>
    <property type="evidence" value="ECO:0007669"/>
    <property type="project" value="UniProtKB-EC"/>
</dbReference>
<accession>A0A4R2IEK9</accession>
<dbReference type="PANTHER" id="PTHR30616:SF2">
    <property type="entry name" value="PURINE NUCLEOSIDE PHOSPHORYLASE LACC1"/>
    <property type="match status" value="1"/>
</dbReference>
<comment type="caution">
    <text evidence="11">The sequence shown here is derived from an EMBL/GenBank/DDBJ whole genome shotgun (WGS) entry which is preliminary data.</text>
</comment>
<dbReference type="NCBIfam" id="TIGR00726">
    <property type="entry name" value="peptidoglycan editing factor PgeF"/>
    <property type="match status" value="1"/>
</dbReference>
<comment type="similarity">
    <text evidence="2 10">Belongs to the purine nucleoside phosphorylase YfiH/LACC1 family.</text>
</comment>
<comment type="catalytic activity">
    <reaction evidence="8">
        <text>adenosine + phosphate = alpha-D-ribose 1-phosphate + adenine</text>
        <dbReference type="Rhea" id="RHEA:27642"/>
        <dbReference type="ChEBI" id="CHEBI:16335"/>
        <dbReference type="ChEBI" id="CHEBI:16708"/>
        <dbReference type="ChEBI" id="CHEBI:43474"/>
        <dbReference type="ChEBI" id="CHEBI:57720"/>
        <dbReference type="EC" id="2.4.2.1"/>
    </reaction>
    <physiologicalReaction direction="left-to-right" evidence="8">
        <dbReference type="Rhea" id="RHEA:27643"/>
    </physiologicalReaction>
</comment>
<keyword evidence="4" id="KW-0479">Metal-binding</keyword>
<dbReference type="InterPro" id="IPR011324">
    <property type="entry name" value="Cytotoxic_necrot_fac-like_cat"/>
</dbReference>
<organism evidence="11 12">
    <name type="scientific">Dokdonella fugitiva</name>
    <dbReference type="NCBI Taxonomy" id="328517"/>
    <lineage>
        <taxon>Bacteria</taxon>
        <taxon>Pseudomonadati</taxon>
        <taxon>Pseudomonadota</taxon>
        <taxon>Gammaproteobacteria</taxon>
        <taxon>Lysobacterales</taxon>
        <taxon>Rhodanobacteraceae</taxon>
        <taxon>Dokdonella</taxon>
    </lineage>
</organism>
<dbReference type="CDD" id="cd16833">
    <property type="entry name" value="YfiH"/>
    <property type="match status" value="1"/>
</dbReference>
<dbReference type="Pfam" id="PF02578">
    <property type="entry name" value="Cu-oxidase_4"/>
    <property type="match status" value="1"/>
</dbReference>
<dbReference type="EMBL" id="SLWQ01000001">
    <property type="protein sequence ID" value="TCO42622.1"/>
    <property type="molecule type" value="Genomic_DNA"/>
</dbReference>
<comment type="catalytic activity">
    <reaction evidence="1">
        <text>inosine + phosphate = alpha-D-ribose 1-phosphate + hypoxanthine</text>
        <dbReference type="Rhea" id="RHEA:27646"/>
        <dbReference type="ChEBI" id="CHEBI:17368"/>
        <dbReference type="ChEBI" id="CHEBI:17596"/>
        <dbReference type="ChEBI" id="CHEBI:43474"/>
        <dbReference type="ChEBI" id="CHEBI:57720"/>
        <dbReference type="EC" id="2.4.2.1"/>
    </reaction>
    <physiologicalReaction direction="left-to-right" evidence="1">
        <dbReference type="Rhea" id="RHEA:27647"/>
    </physiologicalReaction>
</comment>
<keyword evidence="3" id="KW-0808">Transferase</keyword>
<keyword evidence="6" id="KW-0862">Zinc</keyword>
<proteinExistence type="inferred from homology"/>
<evidence type="ECO:0000256" key="6">
    <source>
        <dbReference type="ARBA" id="ARBA00022833"/>
    </source>
</evidence>
<keyword evidence="12" id="KW-1185">Reference proteome</keyword>
<evidence type="ECO:0000256" key="2">
    <source>
        <dbReference type="ARBA" id="ARBA00007353"/>
    </source>
</evidence>
<dbReference type="Gene3D" id="3.60.140.10">
    <property type="entry name" value="CNF1/YfiH-like putative cysteine hydrolases"/>
    <property type="match status" value="1"/>
</dbReference>
<dbReference type="SUPFAM" id="SSF64438">
    <property type="entry name" value="CNF1/YfiH-like putative cysteine hydrolases"/>
    <property type="match status" value="1"/>
</dbReference>
<evidence type="ECO:0000256" key="10">
    <source>
        <dbReference type="RuleBase" id="RU361274"/>
    </source>
</evidence>
<gene>
    <name evidence="11" type="ORF">EV148_10127</name>
</gene>
<evidence type="ECO:0000256" key="4">
    <source>
        <dbReference type="ARBA" id="ARBA00022723"/>
    </source>
</evidence>
<evidence type="ECO:0000256" key="7">
    <source>
        <dbReference type="ARBA" id="ARBA00047989"/>
    </source>
</evidence>
<sequence length="246" mass="25798">MAMPAQGVILPDWPAPANVRACVTTRQLPGHSLPPFERCNLGGRSGDAPDAVAANRASLPGLLGLPSAPLWLRQVHGVDVLDADAGGRSRDADASVTRKPGTVLAVLTADCLPVLFCSADGDAIAAAHAGWRGLAAGVLEATLARLDVGRVHAWIGPAIGARSYEVGTEVRDAFVATDAGADACFVETRPGHWSCDLAALARRRLARAGVESVHGGGFDTFADPRFYSYRRERDTGRFASLVWIAP</sequence>
<evidence type="ECO:0000256" key="5">
    <source>
        <dbReference type="ARBA" id="ARBA00022801"/>
    </source>
</evidence>
<protein>
    <recommendedName>
        <fullName evidence="10">Purine nucleoside phosphorylase</fullName>
    </recommendedName>
</protein>